<dbReference type="EMBL" id="SNRY01004070">
    <property type="protein sequence ID" value="KAA6318825.1"/>
    <property type="molecule type" value="Genomic_DNA"/>
</dbReference>
<accession>A0A5J4QAS7</accession>
<organism evidence="1">
    <name type="scientific">termite gut metagenome</name>
    <dbReference type="NCBI Taxonomy" id="433724"/>
    <lineage>
        <taxon>unclassified sequences</taxon>
        <taxon>metagenomes</taxon>
        <taxon>organismal metagenomes</taxon>
    </lineage>
</organism>
<reference evidence="1" key="1">
    <citation type="submission" date="2019-03" db="EMBL/GenBank/DDBJ databases">
        <title>Single cell metagenomics reveals metabolic interactions within the superorganism composed of flagellate Streblomastix strix and complex community of Bacteroidetes bacteria on its surface.</title>
        <authorList>
            <person name="Treitli S.C."/>
            <person name="Kolisko M."/>
            <person name="Husnik F."/>
            <person name="Keeling P."/>
            <person name="Hampl V."/>
        </authorList>
    </citation>
    <scope>NUCLEOTIDE SEQUENCE</scope>
    <source>
        <strain evidence="1">STM</strain>
    </source>
</reference>
<comment type="caution">
    <text evidence="1">The sequence shown here is derived from an EMBL/GenBank/DDBJ whole genome shotgun (WGS) entry which is preliminary data.</text>
</comment>
<evidence type="ECO:0000313" key="1">
    <source>
        <dbReference type="EMBL" id="KAA6318825.1"/>
    </source>
</evidence>
<gene>
    <name evidence="1" type="ORF">EZS27_031211</name>
</gene>
<proteinExistence type="predicted"/>
<name>A0A5J4QAS7_9ZZZZ</name>
<dbReference type="AlphaFoldDB" id="A0A5J4QAS7"/>
<sequence length="359" mass="41731">MNKLFTFFIVIGVFIPKIYSQKFVWSANFDTRFDNREYNSDINKSQTLFGAKLTPEIGISREQNHSKLLIGISMIEEFGAKTFEKKPEMLLYYHYNSSPYSVYTGRFSRKAIIGKYANAFFNDSVRFFDANLDGVLLQYRKENGYVELAFDWDSRQSETRREKFMIFSSALRKKQMIYGGYNFSMYHYAMVADGNGVVDNIWDNFSMYHYAMVADGNGVVDNIWVMPFIGIDLSGKTVFDKLSLEAGWLQAFQNDRSNVGKYVKPGGVHIDAQIEKYTFGISNTLFHGDSMMPYYERYGSGLYRGDAFYNTGEGIYNRLELYWKPLQDKNMNFKVSSVHHYDGQRWSWQQVASFSVSIQ</sequence>
<protein>
    <recommendedName>
        <fullName evidence="2">Porin</fullName>
    </recommendedName>
</protein>
<evidence type="ECO:0008006" key="2">
    <source>
        <dbReference type="Google" id="ProtNLM"/>
    </source>
</evidence>